<reference evidence="2" key="1">
    <citation type="submission" date="2016-03" db="EMBL/GenBank/DDBJ databases">
        <title>Novel chaperonins are prevalent in the virioplankton and link to viral biology and ecology.</title>
        <authorList>
            <person name="Marine R.L."/>
            <person name="Nasko D.J."/>
            <person name="Polson S.W."/>
            <person name="Wommack K.E."/>
        </authorList>
    </citation>
    <scope>NUCLEOTIDE SEQUENCE</scope>
</reference>
<name>A0A221S3I2_9VIRU</name>
<dbReference type="GO" id="GO:0044183">
    <property type="term" value="F:protein folding chaperone"/>
    <property type="evidence" value="ECO:0007669"/>
    <property type="project" value="InterPro"/>
</dbReference>
<dbReference type="InterPro" id="IPR037124">
    <property type="entry name" value="Chaperonin_GroES_sf"/>
</dbReference>
<dbReference type="EMBL" id="KU970886">
    <property type="protein sequence ID" value="ASN63480.1"/>
    <property type="molecule type" value="Genomic_DNA"/>
</dbReference>
<proteinExistence type="predicted"/>
<sequence length="85" mass="9567">MKAINYYLIVDKVKEEPKKIAGLIITDNIDEEGRYSKGVVVSAGNLVEGVKDGDTIRYDKHAGHAITWKDTVYYVIKIQDVIIVE</sequence>
<dbReference type="Gene3D" id="2.30.33.40">
    <property type="entry name" value="GroES chaperonin"/>
    <property type="match status" value="1"/>
</dbReference>
<evidence type="ECO:0000313" key="2">
    <source>
        <dbReference type="EMBL" id="ASN63480.1"/>
    </source>
</evidence>
<organism evidence="2">
    <name type="scientific">uncultured virus</name>
    <dbReference type="NCBI Taxonomy" id="340016"/>
    <lineage>
        <taxon>Viruses</taxon>
        <taxon>environmental samples</taxon>
    </lineage>
</organism>
<gene>
    <name evidence="2" type="primary">groES</name>
</gene>
<dbReference type="SMART" id="SM00883">
    <property type="entry name" value="Cpn10"/>
    <property type="match status" value="1"/>
</dbReference>
<dbReference type="InterPro" id="IPR020818">
    <property type="entry name" value="Chaperonin_GroES"/>
</dbReference>
<evidence type="ECO:0000256" key="1">
    <source>
        <dbReference type="ARBA" id="ARBA00023186"/>
    </source>
</evidence>
<dbReference type="SUPFAM" id="SSF50129">
    <property type="entry name" value="GroES-like"/>
    <property type="match status" value="1"/>
</dbReference>
<keyword evidence="1" id="KW-0143">Chaperone</keyword>
<dbReference type="Pfam" id="PF00166">
    <property type="entry name" value="Cpn10"/>
    <property type="match status" value="1"/>
</dbReference>
<accession>A0A221S3I2</accession>
<dbReference type="GO" id="GO:0005524">
    <property type="term" value="F:ATP binding"/>
    <property type="evidence" value="ECO:0007669"/>
    <property type="project" value="InterPro"/>
</dbReference>
<dbReference type="InterPro" id="IPR011032">
    <property type="entry name" value="GroES-like_sf"/>
</dbReference>
<dbReference type="PRINTS" id="PR00297">
    <property type="entry name" value="CHAPERONIN10"/>
</dbReference>
<protein>
    <submittedName>
        <fullName evidence="2">Co-chaperonin GroES</fullName>
    </submittedName>
</protein>